<keyword evidence="2" id="KW-1185">Reference proteome</keyword>
<evidence type="ECO:0000256" key="1">
    <source>
        <dbReference type="SAM" id="Phobius"/>
    </source>
</evidence>
<organism evidence="2 3">
    <name type="scientific">Ditylenchus dipsaci</name>
    <dbReference type="NCBI Taxonomy" id="166011"/>
    <lineage>
        <taxon>Eukaryota</taxon>
        <taxon>Metazoa</taxon>
        <taxon>Ecdysozoa</taxon>
        <taxon>Nematoda</taxon>
        <taxon>Chromadorea</taxon>
        <taxon>Rhabditida</taxon>
        <taxon>Tylenchina</taxon>
        <taxon>Tylenchomorpha</taxon>
        <taxon>Sphaerularioidea</taxon>
        <taxon>Anguinidae</taxon>
        <taxon>Anguininae</taxon>
        <taxon>Ditylenchus</taxon>
    </lineage>
</organism>
<feature type="transmembrane region" description="Helical" evidence="1">
    <location>
        <begin position="50"/>
        <end position="78"/>
    </location>
</feature>
<proteinExistence type="predicted"/>
<keyword evidence="1" id="KW-0472">Membrane</keyword>
<evidence type="ECO:0000313" key="3">
    <source>
        <dbReference type="WBParaSite" id="jg11277"/>
    </source>
</evidence>
<dbReference type="Proteomes" id="UP000887574">
    <property type="component" value="Unplaced"/>
</dbReference>
<sequence length="94" mass="10661">MILVLLPDLEFWALQVREVPAPYHFLVPLPVLMQMFSREGGGVNSQQDDLFWLFDCFFASCCCLWRITVVLGLLLVLLQIISDNGFVLARTISG</sequence>
<accession>A0A915CR82</accession>
<dbReference type="WBParaSite" id="jg11277">
    <property type="protein sequence ID" value="jg11277"/>
    <property type="gene ID" value="jg11277"/>
</dbReference>
<keyword evidence="1" id="KW-0812">Transmembrane</keyword>
<evidence type="ECO:0000313" key="2">
    <source>
        <dbReference type="Proteomes" id="UP000887574"/>
    </source>
</evidence>
<reference evidence="3" key="1">
    <citation type="submission" date="2022-11" db="UniProtKB">
        <authorList>
            <consortium name="WormBaseParasite"/>
        </authorList>
    </citation>
    <scope>IDENTIFICATION</scope>
</reference>
<name>A0A915CR82_9BILA</name>
<protein>
    <submittedName>
        <fullName evidence="3">Uncharacterized protein</fullName>
    </submittedName>
</protein>
<dbReference type="AlphaFoldDB" id="A0A915CR82"/>
<keyword evidence="1" id="KW-1133">Transmembrane helix</keyword>